<feature type="transmembrane region" description="Helical" evidence="5">
    <location>
        <begin position="12"/>
        <end position="30"/>
    </location>
</feature>
<dbReference type="InterPro" id="IPR044878">
    <property type="entry name" value="UbiA_sf"/>
</dbReference>
<feature type="transmembrane region" description="Helical" evidence="5">
    <location>
        <begin position="265"/>
        <end position="287"/>
    </location>
</feature>
<dbReference type="PATRIC" id="fig|1703780.3.peg.2561"/>
<comment type="subcellular location">
    <subcellularLocation>
        <location evidence="1">Membrane</location>
        <topology evidence="1">Multi-pass membrane protein</topology>
    </subcellularLocation>
</comment>
<dbReference type="Gene3D" id="1.10.357.140">
    <property type="entry name" value="UbiA prenyltransferase"/>
    <property type="match status" value="1"/>
</dbReference>
<reference evidence="6 7" key="1">
    <citation type="journal article" date="2015" name="Microbiome">
        <title>Genomic resolution of linkages in carbon, nitrogen, and sulfur cycling among widespread estuary sediment bacteria.</title>
        <authorList>
            <person name="Baker B.J."/>
            <person name="Lazar C.S."/>
            <person name="Teske A.P."/>
            <person name="Dick G.J."/>
        </authorList>
    </citation>
    <scope>NUCLEOTIDE SEQUENCE [LARGE SCALE GENOMIC DNA]</scope>
    <source>
        <strain evidence="6">SM23_60</strain>
    </source>
</reference>
<dbReference type="GO" id="GO:0016020">
    <property type="term" value="C:membrane"/>
    <property type="evidence" value="ECO:0007669"/>
    <property type="project" value="UniProtKB-SubCell"/>
</dbReference>
<dbReference type="Proteomes" id="UP000051096">
    <property type="component" value="Unassembled WGS sequence"/>
</dbReference>
<keyword evidence="2 5" id="KW-0812">Transmembrane</keyword>
<feature type="transmembrane region" description="Helical" evidence="5">
    <location>
        <begin position="36"/>
        <end position="59"/>
    </location>
</feature>
<accession>A0A0S8G2X9</accession>
<sequence length="293" mass="32741">MSSYIKILRPQQWVKNVFIFAGLIFSRHFYYVESIITAVAAFVIFCALSSAVYILNDVLDYKEDAVHPTKRTRPIATGKIKRTTAIVLSAGIGIIALYAAHFVSTHFLFICVLYTVMMTAYSVVVKHVIILDILFVAVGYVLRAIAGAVAISVEISAWLLLCTLLFALFLVVSKRRTEIVLLGDNAMRHRKTLNQYSVAILDQMIAIVTSACVVSYCLYTLAPETVAKFNTKNLIFTVPFVVYAIFRYLYITYRRTDAAVPEQALLTDMPLLVCFVLWVVVCVVILVNASPVV</sequence>
<dbReference type="AlphaFoldDB" id="A0A0S8G2X9"/>
<feature type="transmembrane region" description="Helical" evidence="5">
    <location>
        <begin position="193"/>
        <end position="222"/>
    </location>
</feature>
<dbReference type="Pfam" id="PF01040">
    <property type="entry name" value="UbiA"/>
    <property type="match status" value="1"/>
</dbReference>
<comment type="caution">
    <text evidence="6">The sequence shown here is derived from an EMBL/GenBank/DDBJ whole genome shotgun (WGS) entry which is preliminary data.</text>
</comment>
<evidence type="ECO:0008006" key="8">
    <source>
        <dbReference type="Google" id="ProtNLM"/>
    </source>
</evidence>
<evidence type="ECO:0000256" key="3">
    <source>
        <dbReference type="ARBA" id="ARBA00022989"/>
    </source>
</evidence>
<feature type="transmembrane region" description="Helical" evidence="5">
    <location>
        <begin position="80"/>
        <end position="100"/>
    </location>
</feature>
<evidence type="ECO:0000256" key="4">
    <source>
        <dbReference type="ARBA" id="ARBA00023136"/>
    </source>
</evidence>
<dbReference type="CDD" id="cd13963">
    <property type="entry name" value="PT_UbiA_2"/>
    <property type="match status" value="1"/>
</dbReference>
<evidence type="ECO:0000313" key="7">
    <source>
        <dbReference type="Proteomes" id="UP000051096"/>
    </source>
</evidence>
<protein>
    <recommendedName>
        <fullName evidence="8">Phosphoribose diphosphate--decaprenyl-phosphate phosphoribosyltransferase</fullName>
    </recommendedName>
</protein>
<gene>
    <name evidence="6" type="ORF">AMJ87_13570</name>
</gene>
<evidence type="ECO:0000256" key="2">
    <source>
        <dbReference type="ARBA" id="ARBA00022692"/>
    </source>
</evidence>
<organism evidence="6 7">
    <name type="scientific">candidate division WOR_3 bacterium SM23_60</name>
    <dbReference type="NCBI Taxonomy" id="1703780"/>
    <lineage>
        <taxon>Bacteria</taxon>
        <taxon>Bacteria division WOR-3</taxon>
    </lineage>
</organism>
<keyword evidence="3 5" id="KW-1133">Transmembrane helix</keyword>
<feature type="transmembrane region" description="Helical" evidence="5">
    <location>
        <begin position="155"/>
        <end position="172"/>
    </location>
</feature>
<name>A0A0S8G2X9_UNCW3</name>
<dbReference type="EMBL" id="LJUO01000229">
    <property type="protein sequence ID" value="KPK67295.1"/>
    <property type="molecule type" value="Genomic_DNA"/>
</dbReference>
<evidence type="ECO:0000313" key="6">
    <source>
        <dbReference type="EMBL" id="KPK67295.1"/>
    </source>
</evidence>
<keyword evidence="4 5" id="KW-0472">Membrane</keyword>
<dbReference type="InterPro" id="IPR000537">
    <property type="entry name" value="UbiA_prenyltransferase"/>
</dbReference>
<feature type="transmembrane region" description="Helical" evidence="5">
    <location>
        <begin position="234"/>
        <end position="253"/>
    </location>
</feature>
<proteinExistence type="predicted"/>
<evidence type="ECO:0000256" key="5">
    <source>
        <dbReference type="SAM" id="Phobius"/>
    </source>
</evidence>
<feature type="transmembrane region" description="Helical" evidence="5">
    <location>
        <begin position="129"/>
        <end position="149"/>
    </location>
</feature>
<dbReference type="NCBIfam" id="NF008977">
    <property type="entry name" value="PRK12324.1-2"/>
    <property type="match status" value="1"/>
</dbReference>
<dbReference type="NCBIfam" id="NF008978">
    <property type="entry name" value="PRK12324.1-4"/>
    <property type="match status" value="1"/>
</dbReference>
<evidence type="ECO:0000256" key="1">
    <source>
        <dbReference type="ARBA" id="ARBA00004141"/>
    </source>
</evidence>
<dbReference type="GO" id="GO:0016765">
    <property type="term" value="F:transferase activity, transferring alkyl or aryl (other than methyl) groups"/>
    <property type="evidence" value="ECO:0007669"/>
    <property type="project" value="InterPro"/>
</dbReference>